<evidence type="ECO:0000259" key="6">
    <source>
        <dbReference type="Pfam" id="PF07980"/>
    </source>
</evidence>
<evidence type="ECO:0000313" key="9">
    <source>
        <dbReference type="Proteomes" id="UP000288227"/>
    </source>
</evidence>
<dbReference type="InterPro" id="IPR011990">
    <property type="entry name" value="TPR-like_helical_dom_sf"/>
</dbReference>
<keyword evidence="5" id="KW-0998">Cell outer membrane</keyword>
<dbReference type="InterPro" id="IPR033985">
    <property type="entry name" value="SusD-like_N"/>
</dbReference>
<dbReference type="Pfam" id="PF07980">
    <property type="entry name" value="SusD_RagB"/>
    <property type="match status" value="1"/>
</dbReference>
<feature type="domain" description="SusD-like N-terminal" evidence="7">
    <location>
        <begin position="23"/>
        <end position="218"/>
    </location>
</feature>
<evidence type="ECO:0000313" key="8">
    <source>
        <dbReference type="EMBL" id="GCC50270.1"/>
    </source>
</evidence>
<comment type="similarity">
    <text evidence="2">Belongs to the SusD family.</text>
</comment>
<dbReference type="OrthoDB" id="636214at2"/>
<feature type="domain" description="RagB/SusD" evidence="6">
    <location>
        <begin position="350"/>
        <end position="470"/>
    </location>
</feature>
<dbReference type="Pfam" id="PF14322">
    <property type="entry name" value="SusD-like_3"/>
    <property type="match status" value="1"/>
</dbReference>
<comment type="subcellular location">
    <subcellularLocation>
        <location evidence="1">Cell outer membrane</location>
    </subcellularLocation>
</comment>
<dbReference type="Gene3D" id="1.25.40.390">
    <property type="match status" value="1"/>
</dbReference>
<dbReference type="GO" id="GO:0009279">
    <property type="term" value="C:cell outer membrane"/>
    <property type="evidence" value="ECO:0007669"/>
    <property type="project" value="UniProtKB-SubCell"/>
</dbReference>
<name>A0A401U5Z6_9BACT</name>
<dbReference type="AlphaFoldDB" id="A0A401U5Z6"/>
<dbReference type="SUPFAM" id="SSF48452">
    <property type="entry name" value="TPR-like"/>
    <property type="match status" value="1"/>
</dbReference>
<reference evidence="8 9" key="1">
    <citation type="submission" date="2018-11" db="EMBL/GenBank/DDBJ databases">
        <title>Chryseotalea sanarue gen. nov., sp., nov., a member of the family Cytophagaceae, isolated from a brackish lake in Hamamatsu Japan.</title>
        <authorList>
            <person name="Maejima Y."/>
            <person name="Iino T."/>
            <person name="Muraguchi Y."/>
            <person name="Fukuda K."/>
            <person name="Ohkuma M."/>
            <person name="Moriuchi R."/>
            <person name="Dohra H."/>
            <person name="Kimbara K."/>
            <person name="Shintani M."/>
        </authorList>
    </citation>
    <scope>NUCLEOTIDE SEQUENCE [LARGE SCALE GENOMIC DNA]</scope>
    <source>
        <strain evidence="8 9">Ys</strain>
    </source>
</reference>
<dbReference type="InterPro" id="IPR012944">
    <property type="entry name" value="SusD_RagB_dom"/>
</dbReference>
<protein>
    <submittedName>
        <fullName evidence="8">RagB/SusD family nutrient uptake outer membrane protein</fullName>
    </submittedName>
</protein>
<dbReference type="RefSeq" id="WP_127120916.1">
    <property type="nucleotide sequence ID" value="NZ_BHXQ01000001.1"/>
</dbReference>
<evidence type="ECO:0000256" key="3">
    <source>
        <dbReference type="ARBA" id="ARBA00022729"/>
    </source>
</evidence>
<dbReference type="EMBL" id="BHXQ01000001">
    <property type="protein sequence ID" value="GCC50270.1"/>
    <property type="molecule type" value="Genomic_DNA"/>
</dbReference>
<dbReference type="Proteomes" id="UP000288227">
    <property type="component" value="Unassembled WGS sequence"/>
</dbReference>
<evidence type="ECO:0000259" key="7">
    <source>
        <dbReference type="Pfam" id="PF14322"/>
    </source>
</evidence>
<evidence type="ECO:0000256" key="4">
    <source>
        <dbReference type="ARBA" id="ARBA00023136"/>
    </source>
</evidence>
<accession>A0A401U5Z6</accession>
<evidence type="ECO:0000256" key="1">
    <source>
        <dbReference type="ARBA" id="ARBA00004442"/>
    </source>
</evidence>
<keyword evidence="4" id="KW-0472">Membrane</keyword>
<comment type="caution">
    <text evidence="8">The sequence shown here is derived from an EMBL/GenBank/DDBJ whole genome shotgun (WGS) entry which is preliminary data.</text>
</comment>
<keyword evidence="9" id="KW-1185">Reference proteome</keyword>
<evidence type="ECO:0000256" key="5">
    <source>
        <dbReference type="ARBA" id="ARBA00023237"/>
    </source>
</evidence>
<dbReference type="CDD" id="cd08977">
    <property type="entry name" value="SusD"/>
    <property type="match status" value="1"/>
</dbReference>
<proteinExistence type="inferred from homology"/>
<evidence type="ECO:0000256" key="2">
    <source>
        <dbReference type="ARBA" id="ARBA00006275"/>
    </source>
</evidence>
<organism evidence="8 9">
    <name type="scientific">Chryseotalea sanaruensis</name>
    <dbReference type="NCBI Taxonomy" id="2482724"/>
    <lineage>
        <taxon>Bacteria</taxon>
        <taxon>Pseudomonadati</taxon>
        <taxon>Bacteroidota</taxon>
        <taxon>Cytophagia</taxon>
        <taxon>Cytophagales</taxon>
        <taxon>Chryseotaleaceae</taxon>
        <taxon>Chryseotalea</taxon>
    </lineage>
</organism>
<keyword evidence="3" id="KW-0732">Signal</keyword>
<dbReference type="PROSITE" id="PS51257">
    <property type="entry name" value="PROKAR_LIPOPROTEIN"/>
    <property type="match status" value="1"/>
</dbReference>
<sequence length="495" mass="54547">MKLFIRTILLATGISLVSLSCDDFVDIDPYYAQDAENYFKSPDDYQRALVGAYDLMQTSYLDIWIGEIASNNSIAGGESVTDSEGLHQIDAMTHGGVNTELRSIFRFMYAGITRVNYIFENKDKLEFDGKDRILAEAHFLRAYYYFELVKFFGDVPVVLDRRLSATEVSGLPRTPKAEVYTQIQNDLIAAAEVLGWSTPVKGRITKGAALSLLGKAYLYQDKFTEAATTLDEVINDGPYALSADFATIFRASNEGSSETIFDIEYVGTEGGSYGCFVCLEGFAAVGFHGIRQYTGPIYTSGNSYNLPTQDLVDEFEPGDPRLPASVLDIEAFKTAQLPTEVLYGVGGGGHTGYFNNKYLKRLDELGAGDDDLTSPVNHKVIRYADVLLMAAEAHNRKSAPNDGLALQYLNEVRQRPSVNMPAVNVTGSALTQAIWHERRVELAGEGLHFFDLVRTGRAAAEIDGFTTNKNELFPLPQDEIDLASAGWAQNIGYNN</sequence>
<gene>
    <name evidence="8" type="ORF">SanaruYs_04850</name>
</gene>